<evidence type="ECO:0000256" key="1">
    <source>
        <dbReference type="SAM" id="Phobius"/>
    </source>
</evidence>
<feature type="transmembrane region" description="Helical" evidence="1">
    <location>
        <begin position="15"/>
        <end position="32"/>
    </location>
</feature>
<feature type="transmembrane region" description="Helical" evidence="1">
    <location>
        <begin position="124"/>
        <end position="145"/>
    </location>
</feature>
<accession>A0A9X3X7W9</accession>
<dbReference type="Proteomes" id="UP001151081">
    <property type="component" value="Unassembled WGS sequence"/>
</dbReference>
<name>A0A9X3X7W9_9BACT</name>
<comment type="caution">
    <text evidence="2">The sequence shown here is derived from an EMBL/GenBank/DDBJ whole genome shotgun (WGS) entry which is preliminary data.</text>
</comment>
<keyword evidence="1" id="KW-0472">Membrane</keyword>
<evidence type="ECO:0000313" key="2">
    <source>
        <dbReference type="EMBL" id="MDC3984028.1"/>
    </source>
</evidence>
<protein>
    <submittedName>
        <fullName evidence="2">Uncharacterized protein</fullName>
    </submittedName>
</protein>
<sequence>MEPLVDLPWWLREHVGVLFAGLASGAYWVALAHNRDVDGDMFVSVIRRIIEAGNLPRALKITNAGHPLPVCVATKAAILAAVRVGSPESAARGGYRGGPNAALVPVFSEIARDYDEAFRKAAALLWRALFLALPSPFLLVLAAWGSFESWRPASFPWGMLLAVSGILALVYAGNCHVRIVLSRERVFRNLAPLFEQIARDGGRAVGGPYEAQERTIAT</sequence>
<organism evidence="2 3">
    <name type="scientific">Polyangium jinanense</name>
    <dbReference type="NCBI Taxonomy" id="2829994"/>
    <lineage>
        <taxon>Bacteria</taxon>
        <taxon>Pseudomonadati</taxon>
        <taxon>Myxococcota</taxon>
        <taxon>Polyangia</taxon>
        <taxon>Polyangiales</taxon>
        <taxon>Polyangiaceae</taxon>
        <taxon>Polyangium</taxon>
    </lineage>
</organism>
<dbReference type="AlphaFoldDB" id="A0A9X3X7W9"/>
<proteinExistence type="predicted"/>
<feature type="transmembrane region" description="Helical" evidence="1">
    <location>
        <begin position="157"/>
        <end position="181"/>
    </location>
</feature>
<dbReference type="RefSeq" id="WP_272424566.1">
    <property type="nucleotide sequence ID" value="NZ_JAGTJJ010000017.1"/>
</dbReference>
<keyword evidence="1" id="KW-1133">Transmembrane helix</keyword>
<keyword evidence="1" id="KW-0812">Transmembrane</keyword>
<evidence type="ECO:0000313" key="3">
    <source>
        <dbReference type="Proteomes" id="UP001151081"/>
    </source>
</evidence>
<dbReference type="EMBL" id="JAGTJJ010000017">
    <property type="protein sequence ID" value="MDC3984028.1"/>
    <property type="molecule type" value="Genomic_DNA"/>
</dbReference>
<keyword evidence="3" id="KW-1185">Reference proteome</keyword>
<reference evidence="2 3" key="1">
    <citation type="submission" date="2021-04" db="EMBL/GenBank/DDBJ databases">
        <title>Genome analysis of Polyangium sp.</title>
        <authorList>
            <person name="Li Y."/>
            <person name="Wang J."/>
        </authorList>
    </citation>
    <scope>NUCLEOTIDE SEQUENCE [LARGE SCALE GENOMIC DNA]</scope>
    <source>
        <strain evidence="2 3">SDU14</strain>
    </source>
</reference>
<gene>
    <name evidence="2" type="ORF">KEG57_26200</name>
</gene>